<protein>
    <recommendedName>
        <fullName evidence="4">DUF4419 domain-containing protein</fullName>
    </recommendedName>
</protein>
<dbReference type="Pfam" id="PF14388">
    <property type="entry name" value="DUF4419"/>
    <property type="match status" value="1"/>
</dbReference>
<sequence length="396" mass="44155">MPVTFRVTDNASENWNKPSATSPEGLFKESCYTEALDCAGIIQSSLSPSTFHNAHITPSTNAFIYAVWDAYSSHHHLTIRPDDIWFAILSQLNFYINAHAEDLRSHFVAHEGQKELKVTAVGTIESVDIGALARRMTGLIQENVNDPNLRDWIMPAFSTTTVHDRTTAAVLMMGSLQAYFHYVMDIMCGIPTITLLGQRADYEDILQRLDKLDDLGPEAKDWASLLRPIMRRFVASFDPEMSSEVKTFWSSIVHHSAGSGQSYLSGWLTAFCFWDSEGVSMYYRNSPAFSDPYTPVEKNNICGPRLQIDGVWYACVDTERIPTGFASVPVTVIDNGVEYKTKMVAGSLGIGVERSGEKDKDGVEKLDSVRGLSGWVMYELVGGEEKKVMKGDLENF</sequence>
<dbReference type="VEuPathDB" id="FungiDB:JI435_051190"/>
<dbReference type="PANTHER" id="PTHR31252:SF11">
    <property type="entry name" value="DUF4419 DOMAIN-CONTAINING PROTEIN"/>
    <property type="match status" value="1"/>
</dbReference>
<gene>
    <name evidence="2" type="ORF">JI435_051190</name>
</gene>
<dbReference type="EMBL" id="CP069035">
    <property type="protein sequence ID" value="QRD02141.1"/>
    <property type="molecule type" value="Genomic_DNA"/>
</dbReference>
<dbReference type="RefSeq" id="XP_001795529.1">
    <property type="nucleotide sequence ID" value="XM_001795477.1"/>
</dbReference>
<feature type="region of interest" description="Disordered" evidence="1">
    <location>
        <begin position="1"/>
        <end position="24"/>
    </location>
</feature>
<dbReference type="KEGG" id="pno:SNOG_05119"/>
<organism evidence="2 3">
    <name type="scientific">Phaeosphaeria nodorum (strain SN15 / ATCC MYA-4574 / FGSC 10173)</name>
    <name type="common">Glume blotch fungus</name>
    <name type="synonym">Parastagonospora nodorum</name>
    <dbReference type="NCBI Taxonomy" id="321614"/>
    <lineage>
        <taxon>Eukaryota</taxon>
        <taxon>Fungi</taxon>
        <taxon>Dikarya</taxon>
        <taxon>Ascomycota</taxon>
        <taxon>Pezizomycotina</taxon>
        <taxon>Dothideomycetes</taxon>
        <taxon>Pleosporomycetidae</taxon>
        <taxon>Pleosporales</taxon>
        <taxon>Pleosporineae</taxon>
        <taxon>Phaeosphaeriaceae</taxon>
        <taxon>Parastagonospora</taxon>
    </lineage>
</organism>
<dbReference type="OrthoDB" id="9978173at2759"/>
<accession>A0A7U2FFX9</accession>
<feature type="compositionally biased region" description="Polar residues" evidence="1">
    <location>
        <begin position="7"/>
        <end position="22"/>
    </location>
</feature>
<evidence type="ECO:0000313" key="2">
    <source>
        <dbReference type="EMBL" id="QRD02141.1"/>
    </source>
</evidence>
<name>A0A7U2FFX9_PHANO</name>
<evidence type="ECO:0000313" key="3">
    <source>
        <dbReference type="Proteomes" id="UP000663193"/>
    </source>
</evidence>
<evidence type="ECO:0000256" key="1">
    <source>
        <dbReference type="SAM" id="MobiDB-lite"/>
    </source>
</evidence>
<dbReference type="Proteomes" id="UP000663193">
    <property type="component" value="Chromosome 13"/>
</dbReference>
<proteinExistence type="predicted"/>
<evidence type="ECO:0008006" key="4">
    <source>
        <dbReference type="Google" id="ProtNLM"/>
    </source>
</evidence>
<dbReference type="OMA" id="AFCFWDA"/>
<dbReference type="InterPro" id="IPR025533">
    <property type="entry name" value="DUF4419"/>
</dbReference>
<dbReference type="PANTHER" id="PTHR31252">
    <property type="entry name" value="DUF4419 DOMAIN-CONTAINING PROTEIN"/>
    <property type="match status" value="1"/>
</dbReference>
<keyword evidence="3" id="KW-1185">Reference proteome</keyword>
<dbReference type="AlphaFoldDB" id="A0A7U2FFX9"/>
<reference evidence="3" key="1">
    <citation type="journal article" date="2021" name="BMC Genomics">
        <title>Chromosome-level genome assembly and manually-curated proteome of model necrotroph Parastagonospora nodorum Sn15 reveals a genome-wide trove of candidate effector homologs, and redundancy of virulence-related functions within an accessory chromosome.</title>
        <authorList>
            <person name="Bertazzoni S."/>
            <person name="Jones D.A.B."/>
            <person name="Phan H.T."/>
            <person name="Tan K.-C."/>
            <person name="Hane J.K."/>
        </authorList>
    </citation>
    <scope>NUCLEOTIDE SEQUENCE [LARGE SCALE GENOMIC DNA]</scope>
    <source>
        <strain evidence="3">SN15 / ATCC MYA-4574 / FGSC 10173)</strain>
    </source>
</reference>